<dbReference type="PANTHER" id="PTHR31988:SF19">
    <property type="entry name" value="9-O-ACETYL-N-ACETYLNEURAMINIC ACID DEACETYLASE-RELATED"/>
    <property type="match status" value="1"/>
</dbReference>
<evidence type="ECO:0000313" key="5">
    <source>
        <dbReference type="EMBL" id="ADB15849.1"/>
    </source>
</evidence>
<feature type="signal peptide" evidence="3">
    <location>
        <begin position="1"/>
        <end position="24"/>
    </location>
</feature>
<dbReference type="OrthoDB" id="248184at2"/>
<evidence type="ECO:0000256" key="3">
    <source>
        <dbReference type="SAM" id="SignalP"/>
    </source>
</evidence>
<feature type="domain" description="Sialate O-acetylesterase" evidence="4">
    <location>
        <begin position="44"/>
        <end position="226"/>
    </location>
</feature>
<organism evidence="5 6">
    <name type="scientific">Pirellula staleyi (strain ATCC 27377 / DSM 6068 / ICPB 4128)</name>
    <name type="common">Pirella staleyi</name>
    <dbReference type="NCBI Taxonomy" id="530564"/>
    <lineage>
        <taxon>Bacteria</taxon>
        <taxon>Pseudomonadati</taxon>
        <taxon>Planctomycetota</taxon>
        <taxon>Planctomycetia</taxon>
        <taxon>Pirellulales</taxon>
        <taxon>Pirellulaceae</taxon>
        <taxon>Pirellula</taxon>
    </lineage>
</organism>
<dbReference type="InterPro" id="IPR052940">
    <property type="entry name" value="Carb_Esterase_6"/>
</dbReference>
<protein>
    <recommendedName>
        <fullName evidence="4">Sialate O-acetylesterase domain-containing protein</fullName>
    </recommendedName>
</protein>
<evidence type="ECO:0000256" key="1">
    <source>
        <dbReference type="ARBA" id="ARBA00022801"/>
    </source>
</evidence>
<evidence type="ECO:0000256" key="2">
    <source>
        <dbReference type="SAM" id="MobiDB-lite"/>
    </source>
</evidence>
<evidence type="ECO:0000259" key="4">
    <source>
        <dbReference type="Pfam" id="PF03629"/>
    </source>
</evidence>
<proteinExistence type="predicted"/>
<dbReference type="STRING" id="530564.Psta_1168"/>
<sequence length="240" mass="26692" precursor="true">MRQLTTLLVVIAGLLLVSSSSAPASDTRGVHLILLSGQSNMANLDPAQVFIPEVERHFGAENVVIVKVARSGQPIRRWYKKWTVTGKQNPKEIGDLYEQLMATAEKALNGRPIQSATLIWMQGERDVKERLSAHYKVAFLGMVEQLKTDLDVPQINYIIGRISDSGPGNKDWDSIRDVQQKLGESGPHSAWINTDDLNDDGQKRNDLHYSEKGYQLLAKRSADKAIPLLSAPSKQENCHP</sequence>
<dbReference type="HOGENOM" id="CLU_1155565_0_0_0"/>
<dbReference type="GO" id="GO:0016788">
    <property type="term" value="F:hydrolase activity, acting on ester bonds"/>
    <property type="evidence" value="ECO:0007669"/>
    <property type="project" value="UniProtKB-ARBA"/>
</dbReference>
<accession>D2R922</accession>
<dbReference type="AlphaFoldDB" id="D2R922"/>
<dbReference type="InterPro" id="IPR036514">
    <property type="entry name" value="SGNH_hydro_sf"/>
</dbReference>
<dbReference type="SUPFAM" id="SSF52266">
    <property type="entry name" value="SGNH hydrolase"/>
    <property type="match status" value="1"/>
</dbReference>
<keyword evidence="1" id="KW-0378">Hydrolase</keyword>
<feature type="region of interest" description="Disordered" evidence="2">
    <location>
        <begin position="184"/>
        <end position="206"/>
    </location>
</feature>
<reference evidence="5 6" key="1">
    <citation type="journal article" date="2009" name="Stand. Genomic Sci.">
        <title>Complete genome sequence of Pirellula staleyi type strain (ATCC 27377).</title>
        <authorList>
            <person name="Clum A."/>
            <person name="Tindall B.J."/>
            <person name="Sikorski J."/>
            <person name="Ivanova N."/>
            <person name="Mavrommatis K."/>
            <person name="Lucas S."/>
            <person name="Glavina del Rio T."/>
            <person name="Nolan M."/>
            <person name="Chen F."/>
            <person name="Tice H."/>
            <person name="Pitluck S."/>
            <person name="Cheng J.F."/>
            <person name="Chertkov O."/>
            <person name="Brettin T."/>
            <person name="Han C."/>
            <person name="Detter J.C."/>
            <person name="Kuske C."/>
            <person name="Bruce D."/>
            <person name="Goodwin L."/>
            <person name="Ovchinikova G."/>
            <person name="Pati A."/>
            <person name="Mikhailova N."/>
            <person name="Chen A."/>
            <person name="Palaniappan K."/>
            <person name="Land M."/>
            <person name="Hauser L."/>
            <person name="Chang Y.J."/>
            <person name="Jeffries C.D."/>
            <person name="Chain P."/>
            <person name="Rohde M."/>
            <person name="Goker M."/>
            <person name="Bristow J."/>
            <person name="Eisen J.A."/>
            <person name="Markowitz V."/>
            <person name="Hugenholtz P."/>
            <person name="Kyrpides N.C."/>
            <person name="Klenk H.P."/>
            <person name="Lapidus A."/>
        </authorList>
    </citation>
    <scope>NUCLEOTIDE SEQUENCE [LARGE SCALE GENOMIC DNA]</scope>
    <source>
        <strain evidence="6">ATCC 27377 / DSM 6068 / ICPB 4128</strain>
    </source>
</reference>
<dbReference type="KEGG" id="psl:Psta_1168"/>
<dbReference type="EMBL" id="CP001848">
    <property type="protein sequence ID" value="ADB15849.1"/>
    <property type="molecule type" value="Genomic_DNA"/>
</dbReference>
<evidence type="ECO:0000313" key="6">
    <source>
        <dbReference type="Proteomes" id="UP000001887"/>
    </source>
</evidence>
<keyword evidence="3" id="KW-0732">Signal</keyword>
<dbReference type="Pfam" id="PF03629">
    <property type="entry name" value="SASA"/>
    <property type="match status" value="1"/>
</dbReference>
<dbReference type="eggNOG" id="COG2755">
    <property type="taxonomic scope" value="Bacteria"/>
</dbReference>
<gene>
    <name evidence="5" type="ordered locus">Psta_1168</name>
</gene>
<dbReference type="Proteomes" id="UP000001887">
    <property type="component" value="Chromosome"/>
</dbReference>
<dbReference type="InterPro" id="IPR005181">
    <property type="entry name" value="SASA"/>
</dbReference>
<name>D2R922_PIRSD</name>
<dbReference type="PANTHER" id="PTHR31988">
    <property type="entry name" value="ESTERASE, PUTATIVE (DUF303)-RELATED"/>
    <property type="match status" value="1"/>
</dbReference>
<dbReference type="Gene3D" id="3.40.50.1110">
    <property type="entry name" value="SGNH hydrolase"/>
    <property type="match status" value="1"/>
</dbReference>
<keyword evidence="6" id="KW-1185">Reference proteome</keyword>
<feature type="chain" id="PRO_5003036300" description="Sialate O-acetylesterase domain-containing protein" evidence="3">
    <location>
        <begin position="25"/>
        <end position="240"/>
    </location>
</feature>